<dbReference type="InterPro" id="IPR012338">
    <property type="entry name" value="Beta-lactam/transpept-like"/>
</dbReference>
<proteinExistence type="predicted"/>
<gene>
    <name evidence="2" type="ORF">IFM89_005540</name>
</gene>
<dbReference type="PANTHER" id="PTHR43319:SF3">
    <property type="entry name" value="BETA-LACTAMASE-RELATED DOMAIN-CONTAINING PROTEIN"/>
    <property type="match status" value="1"/>
</dbReference>
<evidence type="ECO:0000259" key="1">
    <source>
        <dbReference type="Pfam" id="PF00144"/>
    </source>
</evidence>
<dbReference type="InterPro" id="IPR052907">
    <property type="entry name" value="Beta-lactamase/esterase"/>
</dbReference>
<dbReference type="PANTHER" id="PTHR43319">
    <property type="entry name" value="BETA-LACTAMASE-RELATED"/>
    <property type="match status" value="1"/>
</dbReference>
<dbReference type="Proteomes" id="UP000631114">
    <property type="component" value="Unassembled WGS sequence"/>
</dbReference>
<dbReference type="AlphaFoldDB" id="A0A835LDN4"/>
<evidence type="ECO:0000313" key="2">
    <source>
        <dbReference type="EMBL" id="KAF9591668.1"/>
    </source>
</evidence>
<dbReference type="InterPro" id="IPR001466">
    <property type="entry name" value="Beta-lactam-related"/>
</dbReference>
<protein>
    <recommendedName>
        <fullName evidence="1">Beta-lactamase-related domain-containing protein</fullName>
    </recommendedName>
</protein>
<comment type="caution">
    <text evidence="2">The sequence shown here is derived from an EMBL/GenBank/DDBJ whole genome shotgun (WGS) entry which is preliminary data.</text>
</comment>
<accession>A0A835LDN4</accession>
<dbReference type="Gene3D" id="3.40.710.10">
    <property type="entry name" value="DD-peptidase/beta-lactamase superfamily"/>
    <property type="match status" value="1"/>
</dbReference>
<dbReference type="Pfam" id="PF00144">
    <property type="entry name" value="Beta-lactamase"/>
    <property type="match status" value="1"/>
</dbReference>
<dbReference type="OrthoDB" id="5946976at2759"/>
<dbReference type="SUPFAM" id="SSF56601">
    <property type="entry name" value="beta-lactamase/transpeptidase-like"/>
    <property type="match status" value="1"/>
</dbReference>
<organism evidence="2 3">
    <name type="scientific">Coptis chinensis</name>
    <dbReference type="NCBI Taxonomy" id="261450"/>
    <lineage>
        <taxon>Eukaryota</taxon>
        <taxon>Viridiplantae</taxon>
        <taxon>Streptophyta</taxon>
        <taxon>Embryophyta</taxon>
        <taxon>Tracheophyta</taxon>
        <taxon>Spermatophyta</taxon>
        <taxon>Magnoliopsida</taxon>
        <taxon>Ranunculales</taxon>
        <taxon>Ranunculaceae</taxon>
        <taxon>Coptidoideae</taxon>
        <taxon>Coptis</taxon>
    </lineage>
</organism>
<dbReference type="EMBL" id="JADFTS010000008">
    <property type="protein sequence ID" value="KAF9591668.1"/>
    <property type="molecule type" value="Genomic_DNA"/>
</dbReference>
<keyword evidence="3" id="KW-1185">Reference proteome</keyword>
<evidence type="ECO:0000313" key="3">
    <source>
        <dbReference type="Proteomes" id="UP000631114"/>
    </source>
</evidence>
<feature type="domain" description="Beta-lactamase-related" evidence="1">
    <location>
        <begin position="36"/>
        <end position="105"/>
    </location>
</feature>
<reference evidence="2 3" key="1">
    <citation type="submission" date="2020-10" db="EMBL/GenBank/DDBJ databases">
        <title>The Coptis chinensis genome and diversification of protoberbering-type alkaloids.</title>
        <authorList>
            <person name="Wang B."/>
            <person name="Shu S."/>
            <person name="Song C."/>
            <person name="Liu Y."/>
        </authorList>
    </citation>
    <scope>NUCLEOTIDE SEQUENCE [LARGE SCALE GENOMIC DNA]</scope>
    <source>
        <strain evidence="2">HL-2020</strain>
        <tissue evidence="2">Leaf</tissue>
    </source>
</reference>
<sequence length="111" mass="12074">MEPAELYGDVKNGSALNAHQFIYDSPIHSDVEAKLRQLLIRLAADNKICGIQVCAYKDGEVVIDTAAGMLGKDDPRPFQLDSLFPAFSVTKGVAAGMLHWLVDTGYGTNNY</sequence>
<name>A0A835LDN4_9MAGN</name>